<evidence type="ECO:0000256" key="3">
    <source>
        <dbReference type="ARBA" id="ARBA00022763"/>
    </source>
</evidence>
<dbReference type="Pfam" id="PF16770">
    <property type="entry name" value="RTT107_BRCT_5"/>
    <property type="match status" value="1"/>
</dbReference>
<feature type="compositionally biased region" description="Basic and acidic residues" evidence="6">
    <location>
        <begin position="1"/>
        <end position="10"/>
    </location>
</feature>
<comment type="caution">
    <text evidence="8">The sequence shown here is derived from an EMBL/GenBank/DDBJ whole genome shotgun (WGS) entry which is preliminary data.</text>
</comment>
<dbReference type="PANTHER" id="PTHR23196">
    <property type="entry name" value="PAX TRANSCRIPTION ACTIVATION DOMAIN INTERACTING PROTEIN"/>
    <property type="match status" value="1"/>
</dbReference>
<name>A0A9Q0XN35_9SAUR</name>
<dbReference type="PROSITE" id="PS50172">
    <property type="entry name" value="BRCT"/>
    <property type="match status" value="2"/>
</dbReference>
<dbReference type="EMBL" id="JAPFRF010000011">
    <property type="protein sequence ID" value="KAJ7317292.1"/>
    <property type="molecule type" value="Genomic_DNA"/>
</dbReference>
<dbReference type="SMART" id="SM00292">
    <property type="entry name" value="BRCT"/>
    <property type="match status" value="2"/>
</dbReference>
<dbReference type="SUPFAM" id="SSF52113">
    <property type="entry name" value="BRCT domain"/>
    <property type="match status" value="2"/>
</dbReference>
<evidence type="ECO:0000256" key="6">
    <source>
        <dbReference type="SAM" id="MobiDB-lite"/>
    </source>
</evidence>
<keyword evidence="9" id="KW-1185">Reference proteome</keyword>
<evidence type="ECO:0000256" key="1">
    <source>
        <dbReference type="ARBA" id="ARBA00004123"/>
    </source>
</evidence>
<sequence length="287" mass="31142">MKKAEVEQDGLKALSESPSQATPSSGRTLRRHSTESQTGGTRAQPQKRAQGSSAPAPKVLFTGVIDEEGEQAVTALGGSLAESVFDCTHLVTDRVRRTVKFLCALARGVPIVTPDWLEKSRQNSFFLMPTSFLVRDPEQERNFGFSLTASLQRAQKEGGLFQGYEIHVTPNVKPEPEHMRDIVRCSGGTFLPRMPRAFKGQRVVVSCPEDLPRCKPAQDAGIPVADSEFILTGLLQQRLDLEAHRLDGAAVPPRASPAAPTTRAGKRRAVAQTASAPGPPSTAKRRR</sequence>
<feature type="domain" description="BRCT" evidence="7">
    <location>
        <begin position="156"/>
        <end position="239"/>
    </location>
</feature>
<evidence type="ECO:0000259" key="7">
    <source>
        <dbReference type="PROSITE" id="PS50172"/>
    </source>
</evidence>
<comment type="subcellular location">
    <subcellularLocation>
        <location evidence="1">Nucleus</location>
    </subcellularLocation>
</comment>
<dbReference type="InterPro" id="IPR001357">
    <property type="entry name" value="BRCT_dom"/>
</dbReference>
<keyword evidence="3" id="KW-0227">DNA damage</keyword>
<feature type="compositionally biased region" description="Low complexity" evidence="6">
    <location>
        <begin position="249"/>
        <end position="263"/>
    </location>
</feature>
<dbReference type="Proteomes" id="UP001142489">
    <property type="component" value="Unassembled WGS sequence"/>
</dbReference>
<keyword evidence="5" id="KW-0539">Nucleus</keyword>
<evidence type="ECO:0000256" key="2">
    <source>
        <dbReference type="ARBA" id="ARBA00022553"/>
    </source>
</evidence>
<feature type="domain" description="BRCT" evidence="7">
    <location>
        <begin position="56"/>
        <end position="134"/>
    </location>
</feature>
<gene>
    <name evidence="8" type="ORF">JRQ81_003454</name>
</gene>
<dbReference type="Gene3D" id="3.40.50.10190">
    <property type="entry name" value="BRCT domain"/>
    <property type="match status" value="2"/>
</dbReference>
<feature type="compositionally biased region" description="Polar residues" evidence="6">
    <location>
        <begin position="16"/>
        <end position="27"/>
    </location>
</feature>
<dbReference type="Pfam" id="PF16589">
    <property type="entry name" value="BRCT_2"/>
    <property type="match status" value="1"/>
</dbReference>
<protein>
    <recommendedName>
        <fullName evidence="7">BRCT domain-containing protein</fullName>
    </recommendedName>
</protein>
<dbReference type="CDD" id="cd17744">
    <property type="entry name" value="BRCT_MDC1_rpt1"/>
    <property type="match status" value="1"/>
</dbReference>
<dbReference type="OrthoDB" id="552194at2759"/>
<evidence type="ECO:0000313" key="8">
    <source>
        <dbReference type="EMBL" id="KAJ7317292.1"/>
    </source>
</evidence>
<keyword evidence="2" id="KW-0597">Phosphoprotein</keyword>
<evidence type="ECO:0000256" key="5">
    <source>
        <dbReference type="ARBA" id="ARBA00023242"/>
    </source>
</evidence>
<dbReference type="InterPro" id="IPR036420">
    <property type="entry name" value="BRCT_dom_sf"/>
</dbReference>
<dbReference type="GO" id="GO:0006281">
    <property type="term" value="P:DNA repair"/>
    <property type="evidence" value="ECO:0007669"/>
    <property type="project" value="UniProtKB-KW"/>
</dbReference>
<evidence type="ECO:0000256" key="4">
    <source>
        <dbReference type="ARBA" id="ARBA00023204"/>
    </source>
</evidence>
<feature type="region of interest" description="Disordered" evidence="6">
    <location>
        <begin position="247"/>
        <end position="287"/>
    </location>
</feature>
<organism evidence="8 9">
    <name type="scientific">Phrynocephalus forsythii</name>
    <dbReference type="NCBI Taxonomy" id="171643"/>
    <lineage>
        <taxon>Eukaryota</taxon>
        <taxon>Metazoa</taxon>
        <taxon>Chordata</taxon>
        <taxon>Craniata</taxon>
        <taxon>Vertebrata</taxon>
        <taxon>Euteleostomi</taxon>
        <taxon>Lepidosauria</taxon>
        <taxon>Squamata</taxon>
        <taxon>Bifurcata</taxon>
        <taxon>Unidentata</taxon>
        <taxon>Episquamata</taxon>
        <taxon>Toxicofera</taxon>
        <taxon>Iguania</taxon>
        <taxon>Acrodonta</taxon>
        <taxon>Agamidae</taxon>
        <taxon>Agaminae</taxon>
        <taxon>Phrynocephalus</taxon>
    </lineage>
</organism>
<proteinExistence type="predicted"/>
<feature type="compositionally biased region" description="Polar residues" evidence="6">
    <location>
        <begin position="35"/>
        <end position="53"/>
    </location>
</feature>
<dbReference type="InterPro" id="IPR051579">
    <property type="entry name" value="DDR_Transcriptional_Reg"/>
</dbReference>
<dbReference type="GO" id="GO:0005634">
    <property type="term" value="C:nucleus"/>
    <property type="evidence" value="ECO:0007669"/>
    <property type="project" value="UniProtKB-SubCell"/>
</dbReference>
<evidence type="ECO:0000313" key="9">
    <source>
        <dbReference type="Proteomes" id="UP001142489"/>
    </source>
</evidence>
<dbReference type="CDD" id="cd18441">
    <property type="entry name" value="BRCT_MDC1_rpt2"/>
    <property type="match status" value="1"/>
</dbReference>
<accession>A0A9Q0XN35</accession>
<feature type="region of interest" description="Disordered" evidence="6">
    <location>
        <begin position="1"/>
        <end position="57"/>
    </location>
</feature>
<dbReference type="PANTHER" id="PTHR23196:SF34">
    <property type="entry name" value="MEDIATOR OF DNA DAMAGE CHECKPOINT PROTEIN 1"/>
    <property type="match status" value="1"/>
</dbReference>
<dbReference type="AlphaFoldDB" id="A0A9Q0XN35"/>
<reference evidence="8" key="1">
    <citation type="journal article" date="2023" name="DNA Res.">
        <title>Chromosome-level genome assembly of Phrynocephalus forsythii using third-generation DNA sequencing and Hi-C analysis.</title>
        <authorList>
            <person name="Qi Y."/>
            <person name="Zhao W."/>
            <person name="Zhao Y."/>
            <person name="Niu C."/>
            <person name="Cao S."/>
            <person name="Zhang Y."/>
        </authorList>
    </citation>
    <scope>NUCLEOTIDE SEQUENCE</scope>
    <source>
        <tissue evidence="8">Muscle</tissue>
    </source>
</reference>
<keyword evidence="4" id="KW-0234">DNA repair</keyword>